<accession>A0A0F8ZKZ3</accession>
<organism evidence="1">
    <name type="scientific">marine sediment metagenome</name>
    <dbReference type="NCBI Taxonomy" id="412755"/>
    <lineage>
        <taxon>unclassified sequences</taxon>
        <taxon>metagenomes</taxon>
        <taxon>ecological metagenomes</taxon>
    </lineage>
</organism>
<evidence type="ECO:0000313" key="1">
    <source>
        <dbReference type="EMBL" id="KKK60616.1"/>
    </source>
</evidence>
<dbReference type="AlphaFoldDB" id="A0A0F8ZKZ3"/>
<name>A0A0F8ZKZ3_9ZZZZ</name>
<sequence length="66" mass="7809">MITNELEQKASEYLSWIDLETREVINFITSQAKEKEARRVINAIADKEGWEESRDYYMKALAKPKE</sequence>
<protein>
    <submittedName>
        <fullName evidence="1">Uncharacterized protein</fullName>
    </submittedName>
</protein>
<dbReference type="EMBL" id="LAZR01062880">
    <property type="protein sequence ID" value="KKK60616.1"/>
    <property type="molecule type" value="Genomic_DNA"/>
</dbReference>
<gene>
    <name evidence="1" type="ORF">LCGC14_3022580</name>
</gene>
<comment type="caution">
    <text evidence="1">The sequence shown here is derived from an EMBL/GenBank/DDBJ whole genome shotgun (WGS) entry which is preliminary data.</text>
</comment>
<proteinExistence type="predicted"/>
<reference evidence="1" key="1">
    <citation type="journal article" date="2015" name="Nature">
        <title>Complex archaea that bridge the gap between prokaryotes and eukaryotes.</title>
        <authorList>
            <person name="Spang A."/>
            <person name="Saw J.H."/>
            <person name="Jorgensen S.L."/>
            <person name="Zaremba-Niedzwiedzka K."/>
            <person name="Martijn J."/>
            <person name="Lind A.E."/>
            <person name="van Eijk R."/>
            <person name="Schleper C."/>
            <person name="Guy L."/>
            <person name="Ettema T.J."/>
        </authorList>
    </citation>
    <scope>NUCLEOTIDE SEQUENCE</scope>
</reference>